<dbReference type="EMBL" id="JBEPCU010000335">
    <property type="protein sequence ID" value="MER6979207.1"/>
    <property type="molecule type" value="Genomic_DNA"/>
</dbReference>
<sequence length="100" mass="11154">MELRQSAVRVAPELVAPEDFTALKVVVQGDRDEALRRLRRAGVTGGAEHVWIPAELLRTLAGRAVDPGWEASLSRMIAYALGRGWYDEERGAIRAHLEYL</sequence>
<protein>
    <submittedName>
        <fullName evidence="1">Uncharacterized protein</fullName>
    </submittedName>
</protein>
<reference evidence="1 2" key="1">
    <citation type="submission" date="2024-06" db="EMBL/GenBank/DDBJ databases">
        <title>The Natural Products Discovery Center: Release of the First 8490 Sequenced Strains for Exploring Actinobacteria Biosynthetic Diversity.</title>
        <authorList>
            <person name="Kalkreuter E."/>
            <person name="Kautsar S.A."/>
            <person name="Yang D."/>
            <person name="Bader C.D."/>
            <person name="Teijaro C.N."/>
            <person name="Fluegel L."/>
            <person name="Davis C.M."/>
            <person name="Simpson J.R."/>
            <person name="Lauterbach L."/>
            <person name="Steele A.D."/>
            <person name="Gui C."/>
            <person name="Meng S."/>
            <person name="Li G."/>
            <person name="Viehrig K."/>
            <person name="Ye F."/>
            <person name="Su P."/>
            <person name="Kiefer A.F."/>
            <person name="Nichols A."/>
            <person name="Cepeda A.J."/>
            <person name="Yan W."/>
            <person name="Fan B."/>
            <person name="Jiang Y."/>
            <person name="Adhikari A."/>
            <person name="Zheng C.-J."/>
            <person name="Schuster L."/>
            <person name="Cowan T.M."/>
            <person name="Smanski M.J."/>
            <person name="Chevrette M.G."/>
            <person name="De Carvalho L.P.S."/>
            <person name="Shen B."/>
        </authorList>
    </citation>
    <scope>NUCLEOTIDE SEQUENCE [LARGE SCALE GENOMIC DNA]</scope>
    <source>
        <strain evidence="1 2">NPDC000634</strain>
    </source>
</reference>
<accession>A0ABV1W6F8</accession>
<organism evidence="1 2">
    <name type="scientific">Streptomyces carpinensis</name>
    <dbReference type="NCBI Taxonomy" id="66369"/>
    <lineage>
        <taxon>Bacteria</taxon>
        <taxon>Bacillati</taxon>
        <taxon>Actinomycetota</taxon>
        <taxon>Actinomycetes</taxon>
        <taxon>Kitasatosporales</taxon>
        <taxon>Streptomycetaceae</taxon>
        <taxon>Streptomyces</taxon>
    </lineage>
</organism>
<proteinExistence type="predicted"/>
<dbReference type="RefSeq" id="WP_086728825.1">
    <property type="nucleotide sequence ID" value="NZ_MUBM01000266.1"/>
</dbReference>
<name>A0ABV1W6F8_9ACTN</name>
<evidence type="ECO:0000313" key="1">
    <source>
        <dbReference type="EMBL" id="MER6979207.1"/>
    </source>
</evidence>
<gene>
    <name evidence="1" type="ORF">ABT317_20000</name>
</gene>
<dbReference type="Proteomes" id="UP001458415">
    <property type="component" value="Unassembled WGS sequence"/>
</dbReference>
<evidence type="ECO:0000313" key="2">
    <source>
        <dbReference type="Proteomes" id="UP001458415"/>
    </source>
</evidence>
<keyword evidence="2" id="KW-1185">Reference proteome</keyword>
<comment type="caution">
    <text evidence="1">The sequence shown here is derived from an EMBL/GenBank/DDBJ whole genome shotgun (WGS) entry which is preliminary data.</text>
</comment>